<dbReference type="Pfam" id="PF00326">
    <property type="entry name" value="Peptidase_S9"/>
    <property type="match status" value="1"/>
</dbReference>
<proteinExistence type="inferred from homology"/>
<gene>
    <name evidence="8" type="ORF">UFOPK3789_00341</name>
</gene>
<dbReference type="InterPro" id="IPR051543">
    <property type="entry name" value="Serine_Peptidase_S9A"/>
</dbReference>
<dbReference type="PANTHER" id="PTHR11757:SF19">
    <property type="entry name" value="PROLYL ENDOPEPTIDASE-LIKE"/>
    <property type="match status" value="1"/>
</dbReference>
<evidence type="ECO:0000313" key="8">
    <source>
        <dbReference type="EMBL" id="CAB4945384.1"/>
    </source>
</evidence>
<comment type="similarity">
    <text evidence="1">Belongs to the peptidase S9A family.</text>
</comment>
<feature type="region of interest" description="Disordered" evidence="5">
    <location>
        <begin position="1"/>
        <end position="25"/>
    </location>
</feature>
<keyword evidence="4" id="KW-0720">Serine protease</keyword>
<dbReference type="InterPro" id="IPR023302">
    <property type="entry name" value="Pept_S9A_N"/>
</dbReference>
<evidence type="ECO:0000259" key="6">
    <source>
        <dbReference type="Pfam" id="PF00326"/>
    </source>
</evidence>
<dbReference type="InterPro" id="IPR002470">
    <property type="entry name" value="Peptidase_S9A"/>
</dbReference>
<evidence type="ECO:0000256" key="3">
    <source>
        <dbReference type="ARBA" id="ARBA00022801"/>
    </source>
</evidence>
<dbReference type="Gene3D" id="2.130.10.120">
    <property type="entry name" value="Prolyl oligopeptidase, N-terminal domain"/>
    <property type="match status" value="1"/>
</dbReference>
<dbReference type="SUPFAM" id="SSF50993">
    <property type="entry name" value="Peptidase/esterase 'gauge' domain"/>
    <property type="match status" value="1"/>
</dbReference>
<dbReference type="PRINTS" id="PR00862">
    <property type="entry name" value="PROLIGOPTASE"/>
</dbReference>
<evidence type="ECO:0000256" key="5">
    <source>
        <dbReference type="SAM" id="MobiDB-lite"/>
    </source>
</evidence>
<dbReference type="InterPro" id="IPR001375">
    <property type="entry name" value="Peptidase_S9_cat"/>
</dbReference>
<feature type="domain" description="Peptidase S9 prolyl oligopeptidase catalytic" evidence="6">
    <location>
        <begin position="519"/>
        <end position="736"/>
    </location>
</feature>
<dbReference type="Gene3D" id="3.40.50.1820">
    <property type="entry name" value="alpha/beta hydrolase"/>
    <property type="match status" value="1"/>
</dbReference>
<dbReference type="GO" id="GO:0004252">
    <property type="term" value="F:serine-type endopeptidase activity"/>
    <property type="evidence" value="ECO:0007669"/>
    <property type="project" value="InterPro"/>
</dbReference>
<keyword evidence="2" id="KW-0645">Protease</keyword>
<evidence type="ECO:0000259" key="7">
    <source>
        <dbReference type="Pfam" id="PF02897"/>
    </source>
</evidence>
<organism evidence="8">
    <name type="scientific">freshwater metagenome</name>
    <dbReference type="NCBI Taxonomy" id="449393"/>
    <lineage>
        <taxon>unclassified sequences</taxon>
        <taxon>metagenomes</taxon>
        <taxon>ecological metagenomes</taxon>
    </lineage>
</organism>
<dbReference type="FunFam" id="3.40.50.1820:FF:000005">
    <property type="entry name" value="Prolyl endopeptidase"/>
    <property type="match status" value="1"/>
</dbReference>
<accession>A0A6J7JT25</accession>
<dbReference type="EMBL" id="CAFBNL010000011">
    <property type="protein sequence ID" value="CAB4945384.1"/>
    <property type="molecule type" value="Genomic_DNA"/>
</dbReference>
<feature type="domain" description="Peptidase S9A N-terminal" evidence="7">
    <location>
        <begin position="49"/>
        <end position="461"/>
    </location>
</feature>
<protein>
    <submittedName>
        <fullName evidence="8">Unannotated protein</fullName>
    </submittedName>
</protein>
<dbReference type="GO" id="GO:0006508">
    <property type="term" value="P:proteolysis"/>
    <property type="evidence" value="ECO:0007669"/>
    <property type="project" value="UniProtKB-KW"/>
</dbReference>
<dbReference type="SUPFAM" id="SSF53474">
    <property type="entry name" value="alpha/beta-Hydrolases"/>
    <property type="match status" value="1"/>
</dbReference>
<dbReference type="PANTHER" id="PTHR11757">
    <property type="entry name" value="PROTEASE FAMILY S9A OLIGOPEPTIDASE"/>
    <property type="match status" value="1"/>
</dbReference>
<dbReference type="InterPro" id="IPR029058">
    <property type="entry name" value="AB_hydrolase_fold"/>
</dbReference>
<dbReference type="Pfam" id="PF02897">
    <property type="entry name" value="Peptidase_S9_N"/>
    <property type="match status" value="1"/>
</dbReference>
<name>A0A6J7JT25_9ZZZZ</name>
<dbReference type="AlphaFoldDB" id="A0A6J7JT25"/>
<sequence>MLRSKFDGLGVRPSPCENARMKPTQTTGEIASQIAASIVAPIVAPIAAKHSFKHVAHGTERSDDYRWLQDRNDPAVIAYLLEENRYADAILAETIAERDAIYGEIESRVLPVADSAPVRKGPWEYFERSFSDQPYVKHLRRPWGNGVIAGAEEVVLDENALAAGHEFFEVGSYEISPDHRLLAYALDTNGGEVYELRIRDLETSEDLPDEIPNLYYGVAWSKDSRWIFYTRPDEAVRPYQVWRHEIGTSSSEDALVFEETDESFFVSVFESRSGDYILIGTGSRITSDVRFIPSDVPTAEPRLVAQRRHGIEYEVDHLRAASGTSVSEIDGESTNDQWAILTNDNALDFRVVTATIGDSEPDTWRDLAPHRLGTRIAEMDVFEKHVVISERRDGLEHLRVIRVSDGSERHIDMADPVYTVATGANPEYSSETLRYNYASPTQPLQDLDYNFESGSSLIVKETEIPGFDKEQYTCERSWATATDGTQIPISIVYKNTTPIDGTAPCLLYGYGSYEICIEPSFSSARLSLLDRGFVYAIAHIRGGGEMGRSWYEQGRLLQKRNTFTDFITCAEYLCAEKYTSAQRLGARGRSAGGLLMGAVSNLAPQAFSAISAEVPFVDCVSTMSDPALPLTIGEWEEWGNPIESKEDYEYMLSYSPYDNVESHPYPAMFVAAGLNDPRVMYWEPAKWVAKHRAMRNDSNLLILRTEMGSGHGGPSGRQDAWRDEAVVLAFFVHALNTPKSD</sequence>
<reference evidence="8" key="1">
    <citation type="submission" date="2020-05" db="EMBL/GenBank/DDBJ databases">
        <authorList>
            <person name="Chiriac C."/>
            <person name="Salcher M."/>
            <person name="Ghai R."/>
            <person name="Kavagutti S V."/>
        </authorList>
    </citation>
    <scope>NUCLEOTIDE SEQUENCE</scope>
</reference>
<evidence type="ECO:0000256" key="4">
    <source>
        <dbReference type="ARBA" id="ARBA00022825"/>
    </source>
</evidence>
<keyword evidence="3" id="KW-0378">Hydrolase</keyword>
<evidence type="ECO:0000256" key="2">
    <source>
        <dbReference type="ARBA" id="ARBA00022670"/>
    </source>
</evidence>
<evidence type="ECO:0000256" key="1">
    <source>
        <dbReference type="ARBA" id="ARBA00005228"/>
    </source>
</evidence>